<dbReference type="Pfam" id="PF03478">
    <property type="entry name" value="Beta-prop_KIB1-4"/>
    <property type="match status" value="1"/>
</dbReference>
<dbReference type="InterPro" id="IPR005174">
    <property type="entry name" value="KIB1-4_b-propeller"/>
</dbReference>
<protein>
    <recommendedName>
        <fullName evidence="1">KIB1-4 beta-propeller domain-containing protein</fullName>
    </recommendedName>
</protein>
<keyword evidence="3" id="KW-1185">Reference proteome</keyword>
<dbReference type="PANTHER" id="PTHR33127">
    <property type="entry name" value="TRANSMEMBRANE PROTEIN"/>
    <property type="match status" value="1"/>
</dbReference>
<dbReference type="Proteomes" id="UP001634007">
    <property type="component" value="Unassembled WGS sequence"/>
</dbReference>
<evidence type="ECO:0000313" key="2">
    <source>
        <dbReference type="EMBL" id="KAL3730026.1"/>
    </source>
</evidence>
<dbReference type="PANTHER" id="PTHR33127:SF69">
    <property type="entry name" value="OS09G0340800 PROTEIN"/>
    <property type="match status" value="1"/>
</dbReference>
<dbReference type="EMBL" id="JBJKBG010000007">
    <property type="protein sequence ID" value="KAL3730026.1"/>
    <property type="molecule type" value="Genomic_DNA"/>
</dbReference>
<proteinExistence type="predicted"/>
<feature type="domain" description="KIB1-4 beta-propeller" evidence="1">
    <location>
        <begin position="69"/>
        <end position="275"/>
    </location>
</feature>
<reference evidence="2 3" key="1">
    <citation type="submission" date="2024-11" db="EMBL/GenBank/DDBJ databases">
        <title>Chromosome-level genome assembly of Eucalyptus globulus Labill. provides insights into its genome evolution.</title>
        <authorList>
            <person name="Li X."/>
        </authorList>
    </citation>
    <scope>NUCLEOTIDE SEQUENCE [LARGE SCALE GENOMIC DNA]</scope>
    <source>
        <strain evidence="2">CL2024</strain>
        <tissue evidence="2">Fresh tender leaves</tissue>
    </source>
</reference>
<comment type="caution">
    <text evidence="2">The sequence shown here is derived from an EMBL/GenBank/DDBJ whole genome shotgun (WGS) entry which is preliminary data.</text>
</comment>
<evidence type="ECO:0000259" key="1">
    <source>
        <dbReference type="Pfam" id="PF03478"/>
    </source>
</evidence>
<gene>
    <name evidence="2" type="ORF">ACJRO7_027089</name>
</gene>
<evidence type="ECO:0000313" key="3">
    <source>
        <dbReference type="Proteomes" id="UP001634007"/>
    </source>
</evidence>
<sequence>MRNMTFGVTTNSWRSKPHPCSSSNQLQLQLMDLSPDTNITHFGIVFPQMWRHHWRYFRRGLSYWHPWTKLVGNSHDVVIARGGASPSEVYLWNPVESWYSSLPPWDCKVPLKRAVLNLPHANRSGSSDHVVMVVTGMNRPAFVICDLSRRRPGELKWVKCDCNVEDPNYGNSSERCMEFANVIGANGKFYALSSQGTLAVIECVGLGAKIVDLCPSRAVPNASWRSFRECLLEIEAKVLVVFLVSRRTVNVVDDVEVLRLNVDNYSRSRASSIGD</sequence>
<accession>A0ABD3JW49</accession>
<organism evidence="2 3">
    <name type="scientific">Eucalyptus globulus</name>
    <name type="common">Tasmanian blue gum</name>
    <dbReference type="NCBI Taxonomy" id="34317"/>
    <lineage>
        <taxon>Eukaryota</taxon>
        <taxon>Viridiplantae</taxon>
        <taxon>Streptophyta</taxon>
        <taxon>Embryophyta</taxon>
        <taxon>Tracheophyta</taxon>
        <taxon>Spermatophyta</taxon>
        <taxon>Magnoliopsida</taxon>
        <taxon>eudicotyledons</taxon>
        <taxon>Gunneridae</taxon>
        <taxon>Pentapetalae</taxon>
        <taxon>rosids</taxon>
        <taxon>malvids</taxon>
        <taxon>Myrtales</taxon>
        <taxon>Myrtaceae</taxon>
        <taxon>Myrtoideae</taxon>
        <taxon>Eucalypteae</taxon>
        <taxon>Eucalyptus</taxon>
    </lineage>
</organism>
<dbReference type="AlphaFoldDB" id="A0ABD3JW49"/>
<name>A0ABD3JW49_EUCGL</name>